<accession>A0A6J5E5L6</accession>
<dbReference type="Pfam" id="PF12697">
    <property type="entry name" value="Abhydrolase_6"/>
    <property type="match status" value="1"/>
</dbReference>
<evidence type="ECO:0000313" key="2">
    <source>
        <dbReference type="EMBL" id="CAB3760405.1"/>
    </source>
</evidence>
<dbReference type="InterPro" id="IPR000073">
    <property type="entry name" value="AB_hydrolase_1"/>
</dbReference>
<proteinExistence type="predicted"/>
<evidence type="ECO:0000313" key="3">
    <source>
        <dbReference type="Proteomes" id="UP000494329"/>
    </source>
</evidence>
<dbReference type="InterPro" id="IPR029058">
    <property type="entry name" value="AB_hydrolase_fold"/>
</dbReference>
<dbReference type="PANTHER" id="PTHR37017:SF13">
    <property type="entry name" value="AB HYDROLASE-1 DOMAIN-CONTAINING PROTEIN"/>
    <property type="match status" value="1"/>
</dbReference>
<organism evidence="2 3">
    <name type="scientific">Paraburkholderia solisilvae</name>
    <dbReference type="NCBI Taxonomy" id="624376"/>
    <lineage>
        <taxon>Bacteria</taxon>
        <taxon>Pseudomonadati</taxon>
        <taxon>Pseudomonadota</taxon>
        <taxon>Betaproteobacteria</taxon>
        <taxon>Burkholderiales</taxon>
        <taxon>Burkholderiaceae</taxon>
        <taxon>Paraburkholderia</taxon>
    </lineage>
</organism>
<gene>
    <name evidence="2" type="primary">dhmA_3</name>
    <name evidence="2" type="ORF">LMG29739_03378</name>
</gene>
<dbReference type="GO" id="GO:0018786">
    <property type="term" value="F:haloalkane dehalogenase activity"/>
    <property type="evidence" value="ECO:0007669"/>
    <property type="project" value="UniProtKB-EC"/>
</dbReference>
<dbReference type="Proteomes" id="UP000494329">
    <property type="component" value="Unassembled WGS sequence"/>
</dbReference>
<dbReference type="PANTHER" id="PTHR37017">
    <property type="entry name" value="AB HYDROLASE-1 DOMAIN-CONTAINING PROTEIN-RELATED"/>
    <property type="match status" value="1"/>
</dbReference>
<dbReference type="SUPFAM" id="SSF53474">
    <property type="entry name" value="alpha/beta-Hydrolases"/>
    <property type="match status" value="1"/>
</dbReference>
<protein>
    <submittedName>
        <fullName evidence="2">Haloalkane dehalogenase</fullName>
        <ecNumber evidence="2">3.8.1.5</ecNumber>
    </submittedName>
</protein>
<dbReference type="RefSeq" id="WP_175112072.1">
    <property type="nucleotide sequence ID" value="NZ_CADIKF010000025.1"/>
</dbReference>
<keyword evidence="3" id="KW-1185">Reference proteome</keyword>
<keyword evidence="2" id="KW-0378">Hydrolase</keyword>
<evidence type="ECO:0000259" key="1">
    <source>
        <dbReference type="Pfam" id="PF12697"/>
    </source>
</evidence>
<dbReference type="AlphaFoldDB" id="A0A6J5E5L6"/>
<name>A0A6J5E5L6_9BURK</name>
<dbReference type="InterPro" id="IPR052897">
    <property type="entry name" value="Sec-Metab_Biosynth_Hydrolase"/>
</dbReference>
<dbReference type="Gene3D" id="3.40.50.1820">
    <property type="entry name" value="alpha/beta hydrolase"/>
    <property type="match status" value="1"/>
</dbReference>
<reference evidence="2 3" key="1">
    <citation type="submission" date="2020-04" db="EMBL/GenBank/DDBJ databases">
        <authorList>
            <person name="De Canck E."/>
        </authorList>
    </citation>
    <scope>NUCLEOTIDE SEQUENCE [LARGE SCALE GENOMIC DNA]</scope>
    <source>
        <strain evidence="2 3">LMG 29739</strain>
    </source>
</reference>
<feature type="domain" description="AB hydrolase-1" evidence="1">
    <location>
        <begin position="10"/>
        <end position="232"/>
    </location>
</feature>
<sequence>MNSGSTHTYVLVTGAWHGEWVWRDVMPGLHARGHAATAPALTGLGERRHHGTADTDLSAHIGDVIAHIESEGLQSVTLVGWSYGGMVVAGVAARIPDRIRSLIYLDAFVPEDGVALIDYMPLEVRARLDELTNEGKPVPPVPLDVFGLTDPSLVEFVTPLLVHQPWRTFYEPAQVRPLPADIPMTYVYCTGYPATPIAPFSVFYEKFKADPRVRTVVMETGHHCMLSEPVKTIDILERFG</sequence>
<dbReference type="EMBL" id="CADIKF010000025">
    <property type="protein sequence ID" value="CAB3760405.1"/>
    <property type="molecule type" value="Genomic_DNA"/>
</dbReference>
<dbReference type="EC" id="3.8.1.5" evidence="2"/>